<reference evidence="2 3" key="2">
    <citation type="submission" date="2016-08" db="EMBL/GenBank/DDBJ databases">
        <title>Pervasive Adenine N6-methylation of Active Genes in Fungi.</title>
        <authorList>
            <consortium name="DOE Joint Genome Institute"/>
            <person name="Mondo S.J."/>
            <person name="Dannebaum R.O."/>
            <person name="Kuo R.C."/>
            <person name="Labutti K."/>
            <person name="Haridas S."/>
            <person name="Kuo A."/>
            <person name="Salamov A."/>
            <person name="Ahrendt S.R."/>
            <person name="Lipzen A."/>
            <person name="Sullivan W."/>
            <person name="Andreopoulos W.B."/>
            <person name="Clum A."/>
            <person name="Lindquist E."/>
            <person name="Daum C."/>
            <person name="Ramamoorthy G.K."/>
            <person name="Gryganskyi A."/>
            <person name="Culley D."/>
            <person name="Magnuson J.K."/>
            <person name="James T.Y."/>
            <person name="O'Malley M.A."/>
            <person name="Stajich J.E."/>
            <person name="Spatafora J.W."/>
            <person name="Visel A."/>
            <person name="Grigoriev I.V."/>
        </authorList>
    </citation>
    <scope>NUCLEOTIDE SEQUENCE [LARGE SCALE GENOMIC DNA]</scope>
    <source>
        <strain evidence="2 3">S4</strain>
    </source>
</reference>
<evidence type="ECO:0008006" key="4">
    <source>
        <dbReference type="Google" id="ProtNLM"/>
    </source>
</evidence>
<keyword evidence="1" id="KW-0732">Signal</keyword>
<feature type="signal peptide" evidence="1">
    <location>
        <begin position="1"/>
        <end position="18"/>
    </location>
</feature>
<keyword evidence="3" id="KW-1185">Reference proteome</keyword>
<accession>A0A1Y1X2S5</accession>
<gene>
    <name evidence="2" type="ORF">BCR32DRAFT_280862</name>
</gene>
<evidence type="ECO:0000256" key="1">
    <source>
        <dbReference type="SAM" id="SignalP"/>
    </source>
</evidence>
<dbReference type="InterPro" id="IPR036770">
    <property type="entry name" value="Ankyrin_rpt-contain_sf"/>
</dbReference>
<dbReference type="Gene3D" id="1.25.40.20">
    <property type="entry name" value="Ankyrin repeat-containing domain"/>
    <property type="match status" value="1"/>
</dbReference>
<dbReference type="AlphaFoldDB" id="A0A1Y1X2S5"/>
<evidence type="ECO:0000313" key="2">
    <source>
        <dbReference type="EMBL" id="ORX80083.1"/>
    </source>
</evidence>
<name>A0A1Y1X2S5_9FUNG</name>
<evidence type="ECO:0000313" key="3">
    <source>
        <dbReference type="Proteomes" id="UP000193944"/>
    </source>
</evidence>
<protein>
    <recommendedName>
        <fullName evidence="4">Ankyrin</fullName>
    </recommendedName>
</protein>
<comment type="caution">
    <text evidence="2">The sequence shown here is derived from an EMBL/GenBank/DDBJ whole genome shotgun (WGS) entry which is preliminary data.</text>
</comment>
<dbReference type="SUPFAM" id="SSF48403">
    <property type="entry name" value="Ankyrin repeat"/>
    <property type="match status" value="1"/>
</dbReference>
<reference evidence="2 3" key="1">
    <citation type="submission" date="2016-08" db="EMBL/GenBank/DDBJ databases">
        <title>A Parts List for Fungal Cellulosomes Revealed by Comparative Genomics.</title>
        <authorList>
            <consortium name="DOE Joint Genome Institute"/>
            <person name="Haitjema C.H."/>
            <person name="Gilmore S.P."/>
            <person name="Henske J.K."/>
            <person name="Solomon K.V."/>
            <person name="De Groot R."/>
            <person name="Kuo A."/>
            <person name="Mondo S.J."/>
            <person name="Salamov A.A."/>
            <person name="Labutti K."/>
            <person name="Zhao Z."/>
            <person name="Chiniquy J."/>
            <person name="Barry K."/>
            <person name="Brewer H.M."/>
            <person name="Purvine S.O."/>
            <person name="Wright A.T."/>
            <person name="Boxma B."/>
            <person name="Van Alen T."/>
            <person name="Hackstein J.H."/>
            <person name="Baker S.E."/>
            <person name="Grigoriev I.V."/>
            <person name="O'Malley M.A."/>
        </authorList>
    </citation>
    <scope>NUCLEOTIDE SEQUENCE [LARGE SCALE GENOMIC DNA]</scope>
    <source>
        <strain evidence="2 3">S4</strain>
    </source>
</reference>
<dbReference type="OrthoDB" id="5402602at2759"/>
<feature type="chain" id="PRO_5012440577" description="Ankyrin" evidence="1">
    <location>
        <begin position="19"/>
        <end position="209"/>
    </location>
</feature>
<dbReference type="Proteomes" id="UP000193944">
    <property type="component" value="Unassembled WGS sequence"/>
</dbReference>
<proteinExistence type="predicted"/>
<sequence length="209" mass="24253">MQFLVLLFRTITIHFTFTFRSNKFVKNGSRKQASYMNISYQRNFKLQIRILIFFLNKGLDIKKILFILNIKGDANLISNNVLCHITELKNASIEENNDDGKNVIEYLIDNKLLDIKKLLFILNIKGDAKTYKYPLLSAVKNNNIIIVKLLMKYAKENNTILRINDKDNNGDFSLLFAVKNDNKGSDYTSMVELLMQYANENNIVLNIND</sequence>
<organism evidence="2 3">
    <name type="scientific">Anaeromyces robustus</name>
    <dbReference type="NCBI Taxonomy" id="1754192"/>
    <lineage>
        <taxon>Eukaryota</taxon>
        <taxon>Fungi</taxon>
        <taxon>Fungi incertae sedis</taxon>
        <taxon>Chytridiomycota</taxon>
        <taxon>Chytridiomycota incertae sedis</taxon>
        <taxon>Neocallimastigomycetes</taxon>
        <taxon>Neocallimastigales</taxon>
        <taxon>Neocallimastigaceae</taxon>
        <taxon>Anaeromyces</taxon>
    </lineage>
</organism>
<dbReference type="EMBL" id="MCFG01000156">
    <property type="protein sequence ID" value="ORX80083.1"/>
    <property type="molecule type" value="Genomic_DNA"/>
</dbReference>